<dbReference type="EMBL" id="CAAKNF010000196">
    <property type="protein sequence ID" value="VIO87251.1"/>
    <property type="molecule type" value="Genomic_DNA"/>
</dbReference>
<feature type="transmembrane region" description="Helical" evidence="1">
    <location>
        <begin position="186"/>
        <end position="204"/>
    </location>
</feature>
<reference evidence="2 4" key="1">
    <citation type="journal article" date="2007" name="Science">
        <title>Draft genome of the filarial nematode parasite Brugia malayi.</title>
        <authorList>
            <person name="Ghedin E."/>
            <person name="Wang S."/>
            <person name="Spiro D."/>
            <person name="Caler E."/>
            <person name="Zhao Q."/>
            <person name="Crabtree J."/>
            <person name="Allen J.E."/>
            <person name="Delcher A.L."/>
            <person name="Guiliano D.B."/>
            <person name="Miranda-Saavedra D."/>
            <person name="Angiuoli S.V."/>
            <person name="Creasy T."/>
            <person name="Amedeo P."/>
            <person name="Haas B."/>
            <person name="El-Sayed N.M."/>
            <person name="Wortman J.R."/>
            <person name="Feldblyum T."/>
            <person name="Tallon L."/>
            <person name="Schatz M."/>
            <person name="Shumway M."/>
            <person name="Koo H."/>
            <person name="Salzberg S.L."/>
            <person name="Schobel S."/>
            <person name="Pertea M."/>
            <person name="Pop M."/>
            <person name="White O."/>
            <person name="Barton G.J."/>
            <person name="Carlow C.K."/>
            <person name="Crawford M.J."/>
            <person name="Daub J."/>
            <person name="Dimmic M.W."/>
            <person name="Estes C.F."/>
            <person name="Foster J.M."/>
            <person name="Ganatra M."/>
            <person name="Gregory W.F."/>
            <person name="Johnson N.M."/>
            <person name="Jin J."/>
            <person name="Komuniecki R."/>
            <person name="Korf I."/>
            <person name="Kumar S."/>
            <person name="Laney S."/>
            <person name="Li B.W."/>
            <person name="Li W."/>
            <person name="Lindblom T.H."/>
            <person name="Lustigman S."/>
            <person name="Ma D."/>
            <person name="Maina C.V."/>
            <person name="Martin D.M."/>
            <person name="McCarter J.P."/>
            <person name="McReynolds L."/>
            <person name="Mitreva M."/>
            <person name="Nutman T.B."/>
            <person name="Parkinson J."/>
            <person name="Peregrin-Alvarez J.M."/>
            <person name="Poole C."/>
            <person name="Ren Q."/>
            <person name="Saunders L."/>
            <person name="Sluder A.E."/>
            <person name="Smith K."/>
            <person name="Stanke M."/>
            <person name="Unnasch T.R."/>
            <person name="Ware J."/>
            <person name="Wei A.D."/>
            <person name="Weil G."/>
            <person name="Williams D.J."/>
            <person name="Zhang Y."/>
            <person name="Williams S.A."/>
            <person name="Fraser-Liggett C."/>
            <person name="Slatko B."/>
            <person name="Blaxter M.L."/>
            <person name="Scott A.L."/>
        </authorList>
    </citation>
    <scope>NUCLEOTIDE SEQUENCE</scope>
    <source>
        <strain evidence="2 4">FR3</strain>
    </source>
</reference>
<dbReference type="STRING" id="6279.A0A0H5S0H2"/>
<evidence type="ECO:0000256" key="1">
    <source>
        <dbReference type="SAM" id="Phobius"/>
    </source>
</evidence>
<dbReference type="OrthoDB" id="5856953at2759"/>
<dbReference type="CTD" id="6102335"/>
<evidence type="ECO:0000313" key="6">
    <source>
        <dbReference type="WormBase" id="Bm7730"/>
    </source>
</evidence>
<dbReference type="WBParaSite" id="Bm7730.1">
    <property type="protein sequence ID" value="Bm7730.1"/>
    <property type="gene ID" value="WBGene00227991"/>
</dbReference>
<evidence type="ECO:0000313" key="3">
    <source>
        <dbReference type="EMBL" id="VIO87251.1"/>
    </source>
</evidence>
<dbReference type="WormBase" id="Bm7730">
    <property type="protein sequence ID" value="BM35187"/>
    <property type="gene ID" value="WBGene00227991"/>
</dbReference>
<reference evidence="3" key="3">
    <citation type="submission" date="2019-04" db="EMBL/GenBank/DDBJ databases">
        <authorList>
            <person name="Howe K."/>
            <person name="Paulini M."/>
            <person name="Williams G."/>
        </authorList>
    </citation>
    <scope>NUCLEOTIDE SEQUENCE [LARGE SCALE GENOMIC DNA]</scope>
    <source>
        <strain evidence="3">FR3</strain>
    </source>
</reference>
<reference evidence="5" key="4">
    <citation type="submission" date="2019-12" db="UniProtKB">
        <authorList>
            <consortium name="WormBaseParasite"/>
        </authorList>
    </citation>
    <scope>IDENTIFICATION</scope>
</reference>
<protein>
    <submittedName>
        <fullName evidence="2 5">Bm7730</fullName>
    </submittedName>
</protein>
<keyword evidence="1" id="KW-0472">Membrane</keyword>
<dbReference type="Pfam" id="PF17818">
    <property type="entry name" value="KCT2"/>
    <property type="match status" value="1"/>
</dbReference>
<dbReference type="OMA" id="THFLYYI"/>
<accession>A0A4E9ETQ9</accession>
<evidence type="ECO:0000313" key="2">
    <source>
        <dbReference type="EMBL" id="CRZ21716.1"/>
    </source>
</evidence>
<dbReference type="AlphaFoldDB" id="A0A0H5S0H2"/>
<feature type="transmembrane region" description="Helical" evidence="1">
    <location>
        <begin position="28"/>
        <end position="49"/>
    </location>
</feature>
<gene>
    <name evidence="2 5 6" type="ORF">Bm7730</name>
    <name evidence="3" type="ORF">BM_BM7730</name>
    <name evidence="2" type="ORF">BM_Bm7730</name>
</gene>
<dbReference type="PANTHER" id="PTHR16502:SF0">
    <property type="entry name" value="KERATINOCYTE-ASSOCIATED TRANSMEMBRANE PROTEIN 2"/>
    <property type="match status" value="1"/>
</dbReference>
<dbReference type="GeneID" id="6102335"/>
<dbReference type="Proteomes" id="UP000006672">
    <property type="component" value="Unassembled WGS sequence"/>
</dbReference>
<sequence>MNINEIILKQRKIDFVECIEQVNRRKGFIMGFQWFFLLLLFSFVCDWLFTSGDDSLKEINDTKLLGPVIQKNRVAEAVVTWIATTTENHVASSIAVTWIAQVVPAQALARQVILTSTVRQQLKQERHGIQTSIEFAARLSRLQNSSRINEDFKKEENLSVLPRNKMEVKTAFNAFDEFDEAEDTHFLYYIAVFCAIIVCVYVASHNKNKILGFIIEGRRPSNSARRTTLRYKRLSQHDHSGSDLQM</sequence>
<evidence type="ECO:0000313" key="5">
    <source>
        <dbReference type="WBParaSite" id="Bm7730.1"/>
    </source>
</evidence>
<evidence type="ECO:0000313" key="4">
    <source>
        <dbReference type="Proteomes" id="UP000006672"/>
    </source>
</evidence>
<dbReference type="InterPro" id="IPR037645">
    <property type="entry name" value="KCT2"/>
</dbReference>
<reference evidence="2" key="2">
    <citation type="submission" date="2012-12" db="EMBL/GenBank/DDBJ databases">
        <authorList>
            <person name="Gao Y.W."/>
            <person name="Fan S.T."/>
            <person name="Sun H.T."/>
            <person name="Wang Z."/>
            <person name="Gao X.L."/>
            <person name="Li Y.G."/>
            <person name="Wang T.C."/>
            <person name="Zhang K."/>
            <person name="Xu W.W."/>
            <person name="Yu Z.J."/>
            <person name="Xia X.Z."/>
        </authorList>
    </citation>
    <scope>NUCLEOTIDE SEQUENCE</scope>
    <source>
        <strain evidence="2">FR3</strain>
    </source>
</reference>
<proteinExistence type="predicted"/>
<name>A0A0H5S0H2_BRUMA</name>
<dbReference type="RefSeq" id="XP_001898900.1">
    <property type="nucleotide sequence ID" value="XM_001898865.2"/>
</dbReference>
<dbReference type="EMBL" id="LN854668">
    <property type="protein sequence ID" value="CRZ21716.1"/>
    <property type="molecule type" value="Genomic_DNA"/>
</dbReference>
<keyword evidence="1" id="KW-1133">Transmembrane helix</keyword>
<dbReference type="PANTHER" id="PTHR16502">
    <property type="entry name" value="KERATINOCYTE-ASSOCIATED TRANSMEMBRANE PROTEIN 2"/>
    <property type="match status" value="1"/>
</dbReference>
<keyword evidence="4" id="KW-1185">Reference proteome</keyword>
<organism evidence="2">
    <name type="scientific">Brugia malayi</name>
    <name type="common">Filarial nematode worm</name>
    <dbReference type="NCBI Taxonomy" id="6279"/>
    <lineage>
        <taxon>Eukaryota</taxon>
        <taxon>Metazoa</taxon>
        <taxon>Ecdysozoa</taxon>
        <taxon>Nematoda</taxon>
        <taxon>Chromadorea</taxon>
        <taxon>Rhabditida</taxon>
        <taxon>Spirurina</taxon>
        <taxon>Spiruromorpha</taxon>
        <taxon>Filarioidea</taxon>
        <taxon>Onchocercidae</taxon>
        <taxon>Brugia</taxon>
    </lineage>
</organism>
<keyword evidence="1" id="KW-0812">Transmembrane</keyword>
<dbReference type="KEGG" id="bmy:BM_BM7730"/>
<accession>A0A0H5S0H2</accession>